<dbReference type="RefSeq" id="WP_116013639.1">
    <property type="nucleotide sequence ID" value="NZ_QUOT01000001.1"/>
</dbReference>
<accession>A0A3E0TYY5</accession>
<gene>
    <name evidence="1" type="ORF">DXX94_02420</name>
</gene>
<comment type="caution">
    <text evidence="1">The sequence shown here is derived from an EMBL/GenBank/DDBJ whole genome shotgun (WGS) entry which is preliminary data.</text>
</comment>
<evidence type="ECO:0000313" key="2">
    <source>
        <dbReference type="Proteomes" id="UP000256899"/>
    </source>
</evidence>
<proteinExistence type="predicted"/>
<keyword evidence="2" id="KW-1185">Reference proteome</keyword>
<dbReference type="EMBL" id="QUOT01000001">
    <property type="protein sequence ID" value="REL29660.1"/>
    <property type="molecule type" value="Genomic_DNA"/>
</dbReference>
<reference evidence="2" key="1">
    <citation type="submission" date="2018-08" db="EMBL/GenBank/DDBJ databases">
        <title>Thalassotalea euphylliae genome.</title>
        <authorList>
            <person name="Summers S."/>
            <person name="Rice S.A."/>
            <person name="Freckelton M.L."/>
            <person name="Nedved B.T."/>
            <person name="Hadfield M.G."/>
        </authorList>
    </citation>
    <scope>NUCLEOTIDE SEQUENCE [LARGE SCALE GENOMIC DNA]</scope>
    <source>
        <strain evidence="2">H3</strain>
    </source>
</reference>
<protein>
    <submittedName>
        <fullName evidence="1">Uncharacterized protein</fullName>
    </submittedName>
</protein>
<dbReference type="Proteomes" id="UP000256899">
    <property type="component" value="Unassembled WGS sequence"/>
</dbReference>
<organism evidence="1 2">
    <name type="scientific">Thalassotalea euphylliae</name>
    <dbReference type="NCBI Taxonomy" id="1655234"/>
    <lineage>
        <taxon>Bacteria</taxon>
        <taxon>Pseudomonadati</taxon>
        <taxon>Pseudomonadota</taxon>
        <taxon>Gammaproteobacteria</taxon>
        <taxon>Alteromonadales</taxon>
        <taxon>Colwelliaceae</taxon>
        <taxon>Thalassotalea</taxon>
    </lineage>
</organism>
<dbReference type="AlphaFoldDB" id="A0A3E0TYY5"/>
<evidence type="ECO:0000313" key="1">
    <source>
        <dbReference type="EMBL" id="REL29660.1"/>
    </source>
</evidence>
<name>A0A3E0TYY5_9GAMM</name>
<sequence length="201" mass="23192">MEISKPSFAQLIKVLNGEIKSLDPFILLDIRLFALRFYSKEKFDQLSINSHVDSSVDLYEFSPFKNGQNLIKHGISFKQTLKCEDFGCLAVDYHDPKQDEKRSIIFSVYSSKHHNSILPLGVDFHESDPKICMTIATNRLNKIRFISSRLFKIDDCRKHLKSTFRDIHAENKDAREKFINSCNSILDKAIEITRQDDGSST</sequence>